<feature type="transmembrane region" description="Helical" evidence="2">
    <location>
        <begin position="134"/>
        <end position="153"/>
    </location>
</feature>
<evidence type="ECO:0000313" key="3">
    <source>
        <dbReference type="EMBL" id="GIG87468.1"/>
    </source>
</evidence>
<gene>
    <name evidence="3" type="ORF">Pen02_24040</name>
</gene>
<feature type="transmembrane region" description="Helical" evidence="2">
    <location>
        <begin position="165"/>
        <end position="191"/>
    </location>
</feature>
<comment type="caution">
    <text evidence="3">The sequence shown here is derived from an EMBL/GenBank/DDBJ whole genome shotgun (WGS) entry which is preliminary data.</text>
</comment>
<protein>
    <submittedName>
        <fullName evidence="3">Uncharacterized protein</fullName>
    </submittedName>
</protein>
<keyword evidence="1" id="KW-0175">Coiled coil</keyword>
<evidence type="ECO:0000256" key="1">
    <source>
        <dbReference type="SAM" id="Coils"/>
    </source>
</evidence>
<keyword evidence="2" id="KW-0472">Membrane</keyword>
<dbReference type="Proteomes" id="UP000646749">
    <property type="component" value="Unassembled WGS sequence"/>
</dbReference>
<organism evidence="3 4">
    <name type="scientific">Plantactinospora endophytica</name>
    <dbReference type="NCBI Taxonomy" id="673535"/>
    <lineage>
        <taxon>Bacteria</taxon>
        <taxon>Bacillati</taxon>
        <taxon>Actinomycetota</taxon>
        <taxon>Actinomycetes</taxon>
        <taxon>Micromonosporales</taxon>
        <taxon>Micromonosporaceae</taxon>
        <taxon>Plantactinospora</taxon>
    </lineage>
</organism>
<dbReference type="EMBL" id="BONW01000011">
    <property type="protein sequence ID" value="GIG87468.1"/>
    <property type="molecule type" value="Genomic_DNA"/>
</dbReference>
<accession>A0ABQ4DYI0</accession>
<keyword evidence="2" id="KW-0812">Transmembrane</keyword>
<feature type="coiled-coil region" evidence="1">
    <location>
        <begin position="11"/>
        <end position="74"/>
    </location>
</feature>
<proteinExistence type="predicted"/>
<evidence type="ECO:0000313" key="4">
    <source>
        <dbReference type="Proteomes" id="UP000646749"/>
    </source>
</evidence>
<feature type="transmembrane region" description="Helical" evidence="2">
    <location>
        <begin position="203"/>
        <end position="221"/>
    </location>
</feature>
<dbReference type="RefSeq" id="WP_203866045.1">
    <property type="nucleotide sequence ID" value="NZ_BONW01000011.1"/>
</dbReference>
<evidence type="ECO:0000256" key="2">
    <source>
        <dbReference type="SAM" id="Phobius"/>
    </source>
</evidence>
<reference evidence="3 4" key="1">
    <citation type="submission" date="2021-01" db="EMBL/GenBank/DDBJ databases">
        <title>Whole genome shotgun sequence of Plantactinospora endophytica NBRC 110450.</title>
        <authorList>
            <person name="Komaki H."/>
            <person name="Tamura T."/>
        </authorList>
    </citation>
    <scope>NUCLEOTIDE SEQUENCE [LARGE SCALE GENOMIC DNA]</scope>
    <source>
        <strain evidence="3 4">NBRC 110450</strain>
    </source>
</reference>
<keyword evidence="2" id="KW-1133">Transmembrane helix</keyword>
<sequence>MSGDLERDLSYARAIRRLAELTGRAEAERAEADGWYDRQCAAADRAVHDAEQSVRRAEAEVSAAQEEVDRTEAESVHLWSILRGQLGANDRRVGEPPVPRNGVPADVEALLDGVRELLDRARNPGELPPATRPLLALFGVLGAAAAYALGLAARALGTRYGGDLAVAMPVLGLLVTLVGPVVGLAPARVLADRRHAGLDVRSALTVVVAGLVTTGALFGLLR</sequence>
<keyword evidence="4" id="KW-1185">Reference proteome</keyword>
<name>A0ABQ4DYI0_9ACTN</name>